<keyword evidence="2" id="KW-0472">Membrane</keyword>
<sequence>MTETIIDDQDLSHVHYNGTWIKGGSTIEHDETVASSTVVGDSFSVDFFGTSITVYGTIDITSSGVLSNYSVDGAPPEQMSSQAGQGDTPNQQFWKSPTLNVGQHHLQVTMVKVNTNAGPGEGTIWFDYFRVTDPTIRSPSASSHKHRIGAIVGGVVGGVVLTLVVLHFIIFRGRKKRASQKPLPFPRSIEPIDAESPSCKQRFTPFPFTPTRTVENSSPTSPSESVASTSPNTLHSRKLMALHQTQVPTHSTSGPLTAVANSTNSSLPLSHEENRRLSTIQETIQSAVARHNPGVINIIIPQATTPPSTVSSAELLSQPVQHIDSGVRAINIQPEDALAGGVELPPIYSPV</sequence>
<proteinExistence type="predicted"/>
<protein>
    <submittedName>
        <fullName evidence="3">Uncharacterized protein</fullName>
    </submittedName>
</protein>
<evidence type="ECO:0000256" key="1">
    <source>
        <dbReference type="SAM" id="MobiDB-lite"/>
    </source>
</evidence>
<gene>
    <name evidence="3" type="ORF">JR316_012242</name>
</gene>
<reference evidence="3" key="1">
    <citation type="submission" date="2021-02" db="EMBL/GenBank/DDBJ databases">
        <title>Psilocybe cubensis genome.</title>
        <authorList>
            <person name="Mckernan K.J."/>
            <person name="Crawford S."/>
            <person name="Trippe A."/>
            <person name="Kane L.T."/>
            <person name="Mclaughlin S."/>
        </authorList>
    </citation>
    <scope>NUCLEOTIDE SEQUENCE [LARGE SCALE GENOMIC DNA]</scope>
    <source>
        <strain evidence="3">MGC-MH-2018</strain>
    </source>
</reference>
<evidence type="ECO:0000313" key="3">
    <source>
        <dbReference type="EMBL" id="KAG5162854.1"/>
    </source>
</evidence>
<feature type="region of interest" description="Disordered" evidence="1">
    <location>
        <begin position="180"/>
        <end position="231"/>
    </location>
</feature>
<dbReference type="OrthoDB" id="3067294at2759"/>
<name>A0A8H7XNU9_PSICU</name>
<keyword evidence="2" id="KW-1133">Transmembrane helix</keyword>
<dbReference type="AlphaFoldDB" id="A0A8H7XNU9"/>
<feature type="region of interest" description="Disordered" evidence="1">
    <location>
        <begin position="247"/>
        <end position="270"/>
    </location>
</feature>
<evidence type="ECO:0000256" key="2">
    <source>
        <dbReference type="SAM" id="Phobius"/>
    </source>
</evidence>
<dbReference type="EMBL" id="JAFIQS010000017">
    <property type="protein sequence ID" value="KAG5162854.1"/>
    <property type="molecule type" value="Genomic_DNA"/>
</dbReference>
<comment type="caution">
    <text evidence="3">The sequence shown here is derived from an EMBL/GenBank/DDBJ whole genome shotgun (WGS) entry which is preliminary data.</text>
</comment>
<feature type="compositionally biased region" description="Low complexity" evidence="1">
    <location>
        <begin position="203"/>
        <end position="231"/>
    </location>
</feature>
<dbReference type="Gene3D" id="2.60.120.260">
    <property type="entry name" value="Galactose-binding domain-like"/>
    <property type="match status" value="1"/>
</dbReference>
<feature type="transmembrane region" description="Helical" evidence="2">
    <location>
        <begin position="148"/>
        <end position="171"/>
    </location>
</feature>
<accession>A0A8H7XNU9</accession>
<keyword evidence="2" id="KW-0812">Transmembrane</keyword>
<organism evidence="3">
    <name type="scientific">Psilocybe cubensis</name>
    <name type="common">Psychedelic mushroom</name>
    <name type="synonym">Stropharia cubensis</name>
    <dbReference type="NCBI Taxonomy" id="181762"/>
    <lineage>
        <taxon>Eukaryota</taxon>
        <taxon>Fungi</taxon>
        <taxon>Dikarya</taxon>
        <taxon>Basidiomycota</taxon>
        <taxon>Agaricomycotina</taxon>
        <taxon>Agaricomycetes</taxon>
        <taxon>Agaricomycetidae</taxon>
        <taxon>Agaricales</taxon>
        <taxon>Agaricineae</taxon>
        <taxon>Strophariaceae</taxon>
        <taxon>Psilocybe</taxon>
    </lineage>
</organism>
<feature type="compositionally biased region" description="Polar residues" evidence="1">
    <location>
        <begin position="247"/>
        <end position="268"/>
    </location>
</feature>